<evidence type="ECO:0000256" key="2">
    <source>
        <dbReference type="ARBA" id="ARBA00004613"/>
    </source>
</evidence>
<keyword evidence="12" id="KW-0282">Flagellum</keyword>
<dbReference type="InterPro" id="IPR053927">
    <property type="entry name" value="FlgK_helical"/>
</dbReference>
<dbReference type="GO" id="GO:0005198">
    <property type="term" value="F:structural molecule activity"/>
    <property type="evidence" value="ECO:0007669"/>
    <property type="project" value="UniProtKB-UniRule"/>
</dbReference>
<proteinExistence type="inferred from homology"/>
<evidence type="ECO:0000259" key="10">
    <source>
        <dbReference type="Pfam" id="PF06429"/>
    </source>
</evidence>
<dbReference type="GO" id="GO:0005576">
    <property type="term" value="C:extracellular region"/>
    <property type="evidence" value="ECO:0007669"/>
    <property type="project" value="UniProtKB-SubCell"/>
</dbReference>
<evidence type="ECO:0000256" key="1">
    <source>
        <dbReference type="ARBA" id="ARBA00004365"/>
    </source>
</evidence>
<sequence length="558" mass="62370">MSSFGGLYVGVSGLNVSQTALNITSHNLANVDTKGFVRQQAVITDFRYVKLGMNHISTLQQGLGADFATVRQVRDLFLDRAYRQEIGRQAYYEAQYQAVSEVEGLFGELEGITFQSSLNEFWVSLQELAKEPDSIAARASLIQNAVTLVERTENISNALNDYQINLNTQIQKQVNRINEIGDSIKELNTKIRMYESNKQEKANDLRDQRNLLLDELGKMALISYKEDASGVVNVSIEGTPFVSDEVVYHMKTERVNETSPMLKPVWEAHGNMDVFNLAQVPTSEGNTDIGSLKGLLIARGNKQGNYTDIANYDEIKNASTIMAVQIQFDQLIHGIVTTINDILCPNKKVTLADGSGEVYILDTDKAPVGLNGIAGEALFDRKTVKRYEERYIVGTDEYGNTISDTVLVYNEENPADKYSLYTLGELEVNPVLLQNNAYLPLSSNTGSGDFDIKIAEELVTKWQEPFATLTPNDLTKFNFGDYYTAFISEIANRGEQYNTISTTQASMVETIDNQRSQITGVSSDEELTNLIKYQHAYNASARYINVVSEMLEHIIMRL</sequence>
<keyword evidence="8" id="KW-0175">Coiled coil</keyword>
<dbReference type="InterPro" id="IPR010930">
    <property type="entry name" value="Flg_bb/hook_C_dom"/>
</dbReference>
<name>A0A839K2Y4_9FIRM</name>
<accession>A0A839K2Y4</accession>
<dbReference type="PANTHER" id="PTHR30033:SF2">
    <property type="entry name" value="FLAGELLAR HOOK PROTEIN"/>
    <property type="match status" value="1"/>
</dbReference>
<dbReference type="Pfam" id="PF00460">
    <property type="entry name" value="Flg_bb_rod"/>
    <property type="match status" value="1"/>
</dbReference>
<dbReference type="AlphaFoldDB" id="A0A839K2Y4"/>
<feature type="coiled-coil region" evidence="8">
    <location>
        <begin position="177"/>
        <end position="215"/>
    </location>
</feature>
<keyword evidence="6 7" id="KW-0975">Bacterial flagellum</keyword>
<reference evidence="12 13" key="1">
    <citation type="submission" date="2020-07" db="EMBL/GenBank/DDBJ databases">
        <title>Characterization and genome sequencing of isolate MD1, a novel member within the family Lachnospiraceae.</title>
        <authorList>
            <person name="Rettenmaier R."/>
            <person name="Di Bello L."/>
            <person name="Zinser C."/>
            <person name="Scheitz K."/>
            <person name="Liebl W."/>
            <person name="Zverlov V."/>
        </authorList>
    </citation>
    <scope>NUCLEOTIDE SEQUENCE [LARGE SCALE GENOMIC DNA]</scope>
    <source>
        <strain evidence="12 13">MD1</strain>
    </source>
</reference>
<dbReference type="EMBL" id="JACEGA010000001">
    <property type="protein sequence ID" value="MBB2184204.1"/>
    <property type="molecule type" value="Genomic_DNA"/>
</dbReference>
<dbReference type="GO" id="GO:0044780">
    <property type="term" value="P:bacterial-type flagellum assembly"/>
    <property type="evidence" value="ECO:0007669"/>
    <property type="project" value="InterPro"/>
</dbReference>
<evidence type="ECO:0000256" key="8">
    <source>
        <dbReference type="SAM" id="Coils"/>
    </source>
</evidence>
<evidence type="ECO:0000256" key="7">
    <source>
        <dbReference type="RuleBase" id="RU362065"/>
    </source>
</evidence>
<evidence type="ECO:0000256" key="4">
    <source>
        <dbReference type="ARBA" id="ARBA00016244"/>
    </source>
</evidence>
<keyword evidence="13" id="KW-1185">Reference proteome</keyword>
<comment type="similarity">
    <text evidence="3 7">Belongs to the flagella basal body rod proteins family.</text>
</comment>
<evidence type="ECO:0000259" key="9">
    <source>
        <dbReference type="Pfam" id="PF00460"/>
    </source>
</evidence>
<feature type="domain" description="Flagellar basal-body/hook protein C-terminal" evidence="10">
    <location>
        <begin position="519"/>
        <end position="553"/>
    </location>
</feature>
<dbReference type="RefSeq" id="WP_228353796.1">
    <property type="nucleotide sequence ID" value="NZ_JACEGA010000001.1"/>
</dbReference>
<evidence type="ECO:0000313" key="12">
    <source>
        <dbReference type="EMBL" id="MBB2184204.1"/>
    </source>
</evidence>
<dbReference type="Pfam" id="PF06429">
    <property type="entry name" value="Flg_bbr_C"/>
    <property type="match status" value="1"/>
</dbReference>
<evidence type="ECO:0000256" key="5">
    <source>
        <dbReference type="ARBA" id="ARBA00022525"/>
    </source>
</evidence>
<evidence type="ECO:0000256" key="3">
    <source>
        <dbReference type="ARBA" id="ARBA00009677"/>
    </source>
</evidence>
<dbReference type="Pfam" id="PF22638">
    <property type="entry name" value="FlgK_D1"/>
    <property type="match status" value="1"/>
</dbReference>
<dbReference type="InterPro" id="IPR002371">
    <property type="entry name" value="FlgK"/>
</dbReference>
<evidence type="ECO:0000259" key="11">
    <source>
        <dbReference type="Pfam" id="PF22638"/>
    </source>
</evidence>
<protein>
    <recommendedName>
        <fullName evidence="4 7">Flagellar hook-associated protein 1</fullName>
        <shortName evidence="7">HAP1</shortName>
    </recommendedName>
</protein>
<keyword evidence="12" id="KW-0966">Cell projection</keyword>
<dbReference type="GO" id="GO:0009424">
    <property type="term" value="C:bacterial-type flagellum hook"/>
    <property type="evidence" value="ECO:0007669"/>
    <property type="project" value="UniProtKB-UniRule"/>
</dbReference>
<gene>
    <name evidence="7 12" type="primary">flgK</name>
    <name evidence="12" type="ORF">H0486_15095</name>
</gene>
<dbReference type="NCBIfam" id="TIGR02492">
    <property type="entry name" value="flgK_ends"/>
    <property type="match status" value="1"/>
</dbReference>
<dbReference type="SUPFAM" id="SSF64518">
    <property type="entry name" value="Phase 1 flagellin"/>
    <property type="match status" value="1"/>
</dbReference>
<dbReference type="PRINTS" id="PR01005">
    <property type="entry name" value="FLGHOOKAP1"/>
</dbReference>
<evidence type="ECO:0000313" key="13">
    <source>
        <dbReference type="Proteomes" id="UP000574276"/>
    </source>
</evidence>
<keyword evidence="5 7" id="KW-0964">Secreted</keyword>
<comment type="caution">
    <text evidence="12">The sequence shown here is derived from an EMBL/GenBank/DDBJ whole genome shotgun (WGS) entry which is preliminary data.</text>
</comment>
<comment type="subcellular location">
    <subcellularLocation>
        <location evidence="1 7">Bacterial flagellum</location>
    </subcellularLocation>
    <subcellularLocation>
        <location evidence="2 7">Secreted</location>
    </subcellularLocation>
</comment>
<keyword evidence="12" id="KW-0969">Cilium</keyword>
<feature type="domain" description="Flagellar hook-associated protein FlgK helical" evidence="11">
    <location>
        <begin position="100"/>
        <end position="342"/>
    </location>
</feature>
<dbReference type="PANTHER" id="PTHR30033">
    <property type="entry name" value="FLAGELLAR HOOK-ASSOCIATED PROTEIN 1"/>
    <property type="match status" value="1"/>
</dbReference>
<evidence type="ECO:0000256" key="6">
    <source>
        <dbReference type="ARBA" id="ARBA00023143"/>
    </source>
</evidence>
<dbReference type="InterPro" id="IPR001444">
    <property type="entry name" value="Flag_bb_rod_N"/>
</dbReference>
<feature type="domain" description="Flagellar basal body rod protein N-terminal" evidence="9">
    <location>
        <begin position="7"/>
        <end position="36"/>
    </location>
</feature>
<dbReference type="Proteomes" id="UP000574276">
    <property type="component" value="Unassembled WGS sequence"/>
</dbReference>
<organism evidence="12 13">
    <name type="scientific">Variimorphobacter saccharofermentans</name>
    <dbReference type="NCBI Taxonomy" id="2755051"/>
    <lineage>
        <taxon>Bacteria</taxon>
        <taxon>Bacillati</taxon>
        <taxon>Bacillota</taxon>
        <taxon>Clostridia</taxon>
        <taxon>Lachnospirales</taxon>
        <taxon>Lachnospiraceae</taxon>
        <taxon>Variimorphobacter</taxon>
    </lineage>
</organism>